<sequence length="142" mass="15332">MSTDEDVVVPLSAEEAWDLLGRAGFGRLAFHLAGEVHIAPVNHVLDGSRIVFSTRAGSKLLGVEMNHDVAFEVDEVDQTHARSVVVRGVAHHLRDREAAAAEGLGLRSWVPTEKDEYVAIDVTEISGRAFRLERGPGEGGVP</sequence>
<evidence type="ECO:0000313" key="2">
    <source>
        <dbReference type="Proteomes" id="UP000664209"/>
    </source>
</evidence>
<dbReference type="SUPFAM" id="SSF50475">
    <property type="entry name" value="FMN-binding split barrel"/>
    <property type="match status" value="1"/>
</dbReference>
<dbReference type="AlphaFoldDB" id="A0A939LV25"/>
<organism evidence="1 2">
    <name type="scientific">Actinotalea soli</name>
    <dbReference type="NCBI Taxonomy" id="2819234"/>
    <lineage>
        <taxon>Bacteria</taxon>
        <taxon>Bacillati</taxon>
        <taxon>Actinomycetota</taxon>
        <taxon>Actinomycetes</taxon>
        <taxon>Micrococcales</taxon>
        <taxon>Cellulomonadaceae</taxon>
        <taxon>Actinotalea</taxon>
    </lineage>
</organism>
<accession>A0A939LV25</accession>
<keyword evidence="2" id="KW-1185">Reference proteome</keyword>
<dbReference type="Proteomes" id="UP000664209">
    <property type="component" value="Unassembled WGS sequence"/>
</dbReference>
<proteinExistence type="predicted"/>
<dbReference type="RefSeq" id="WP_208055479.1">
    <property type="nucleotide sequence ID" value="NZ_JAGEMK010000003.1"/>
</dbReference>
<dbReference type="InterPro" id="IPR012349">
    <property type="entry name" value="Split_barrel_FMN-bd"/>
</dbReference>
<reference evidence="1" key="1">
    <citation type="submission" date="2021-03" db="EMBL/GenBank/DDBJ databases">
        <title>Actinotalea soli sp. nov., isolated from soil.</title>
        <authorList>
            <person name="Ping W."/>
            <person name="Zhang J."/>
        </authorList>
    </citation>
    <scope>NUCLEOTIDE SEQUENCE</scope>
    <source>
        <strain evidence="1">BY-33</strain>
    </source>
</reference>
<dbReference type="Pfam" id="PF12900">
    <property type="entry name" value="Pyridox_ox_2"/>
    <property type="match status" value="1"/>
</dbReference>
<gene>
    <name evidence="1" type="ORF">J4G33_08390</name>
</gene>
<dbReference type="Gene3D" id="2.30.110.10">
    <property type="entry name" value="Electron Transport, Fmn-binding Protein, Chain A"/>
    <property type="match status" value="1"/>
</dbReference>
<dbReference type="InterPro" id="IPR024747">
    <property type="entry name" value="Pyridox_Oxase-rel"/>
</dbReference>
<name>A0A939LV25_9CELL</name>
<dbReference type="EMBL" id="JAGEMK010000003">
    <property type="protein sequence ID" value="MBO1751817.1"/>
    <property type="molecule type" value="Genomic_DNA"/>
</dbReference>
<comment type="caution">
    <text evidence="1">The sequence shown here is derived from an EMBL/GenBank/DDBJ whole genome shotgun (WGS) entry which is preliminary data.</text>
</comment>
<evidence type="ECO:0000313" key="1">
    <source>
        <dbReference type="EMBL" id="MBO1751817.1"/>
    </source>
</evidence>
<protein>
    <submittedName>
        <fullName evidence="1">Pyridoxamine 5'-phosphate oxidase family protein</fullName>
    </submittedName>
</protein>